<sequence>MRIFNQPFDGSLGDRLINFLDSSDYKLVNIIVAFAKNSGVLRIKDALDRFRKRGGTVNIFVGVDLGGTSYEALSSLFLHVDSLYVVHSERAQTFHTKIYDFVGDEEALIIVGSHNLTSGGLWTNFESSVFLPVSWQSSNDSDLQREVENYIKQLVSLGQSVMKISSQNDIDGLLDGKYVLKEITARICRINGEVNAQKPQKLFGNGVHASLPRLNSTSKSKVADPSQIASGRTEADSRLIAHGEVTDASQGPDSLRGRSDDPTIWFESRAMTGGSRNILDLSMKSLVEHGDPLGTPYEHIEEEYMKGGVEFFGVDPQNTATEKEVILNFDGIDYQGNTIKYPQGSKANGTWRLQIKGIDSSNRKITDAFKAKNEDNTQREYLQNKIIAFTKVSDGYYFLSVFPEEDLEVFEQASWLWGYNGATDQSKRMGLLKND</sequence>
<protein>
    <recommendedName>
        <fullName evidence="4">Phospholipase D-like domain-containing protein</fullName>
    </recommendedName>
</protein>
<comment type="caution">
    <text evidence="2">The sequence shown here is derived from an EMBL/GenBank/DDBJ whole genome shotgun (WGS) entry which is preliminary data.</text>
</comment>
<proteinExistence type="predicted"/>
<reference evidence="2" key="1">
    <citation type="submission" date="2023-10" db="EMBL/GenBank/DDBJ databases">
        <title>Rapid discrimination of Bifidobacterium longum Subspecies based on MALDI-TOF MS and Machine Learning.</title>
        <authorList>
            <person name="Chen J."/>
        </authorList>
    </citation>
    <scope>NUCLEOTIDE SEQUENCE</scope>
    <source>
        <strain evidence="2">YGMCC0039</strain>
    </source>
</reference>
<evidence type="ECO:0000256" key="1">
    <source>
        <dbReference type="SAM" id="MobiDB-lite"/>
    </source>
</evidence>
<dbReference type="EMBL" id="JAWLRA010000022">
    <property type="protein sequence ID" value="MDW3126692.1"/>
    <property type="molecule type" value="Genomic_DNA"/>
</dbReference>
<evidence type="ECO:0008006" key="4">
    <source>
        <dbReference type="Google" id="ProtNLM"/>
    </source>
</evidence>
<dbReference type="Gene3D" id="3.30.870.10">
    <property type="entry name" value="Endonuclease Chain A"/>
    <property type="match status" value="1"/>
</dbReference>
<name>A0AB35S7M7_BIFLN</name>
<dbReference type="RefSeq" id="WP_143248048.1">
    <property type="nucleotide sequence ID" value="NZ_CACRSV010000026.1"/>
</dbReference>
<organism evidence="2 3">
    <name type="scientific">Bifidobacterium longum</name>
    <dbReference type="NCBI Taxonomy" id="216816"/>
    <lineage>
        <taxon>Bacteria</taxon>
        <taxon>Bacillati</taxon>
        <taxon>Actinomycetota</taxon>
        <taxon>Actinomycetes</taxon>
        <taxon>Bifidobacteriales</taxon>
        <taxon>Bifidobacteriaceae</taxon>
        <taxon>Bifidobacterium</taxon>
    </lineage>
</organism>
<feature type="region of interest" description="Disordered" evidence="1">
    <location>
        <begin position="215"/>
        <end position="234"/>
    </location>
</feature>
<dbReference type="Proteomes" id="UP001277803">
    <property type="component" value="Unassembled WGS sequence"/>
</dbReference>
<dbReference type="AlphaFoldDB" id="A0AB35S7M7"/>
<gene>
    <name evidence="2" type="ORF">RS890_06260</name>
</gene>
<accession>A0AB35S7M7</accession>
<evidence type="ECO:0000313" key="3">
    <source>
        <dbReference type="Proteomes" id="UP001277803"/>
    </source>
</evidence>
<dbReference type="SUPFAM" id="SSF56024">
    <property type="entry name" value="Phospholipase D/nuclease"/>
    <property type="match status" value="1"/>
</dbReference>
<evidence type="ECO:0000313" key="2">
    <source>
        <dbReference type="EMBL" id="MDW3126692.1"/>
    </source>
</evidence>